<comment type="caution">
    <text evidence="1">The sequence shown here is derived from an EMBL/GenBank/DDBJ whole genome shotgun (WGS) entry which is preliminary data.</text>
</comment>
<sequence>MDLDHWTTQFLTGHGDFRAKLHSFTLAPDPICECDRMPETAKHVLMYCPRTLDARKKLRRVLRQEGVRWPPEDGAFLTSKKTYEALATFAREALTNRSDR</sequence>
<name>A0AAV0Y6U3_9HEMI</name>
<dbReference type="Proteomes" id="UP001160148">
    <property type="component" value="Unassembled WGS sequence"/>
</dbReference>
<dbReference type="AlphaFoldDB" id="A0AAV0Y6U3"/>
<evidence type="ECO:0000313" key="2">
    <source>
        <dbReference type="Proteomes" id="UP001160148"/>
    </source>
</evidence>
<organism evidence="1 2">
    <name type="scientific">Macrosiphum euphorbiae</name>
    <name type="common">potato aphid</name>
    <dbReference type="NCBI Taxonomy" id="13131"/>
    <lineage>
        <taxon>Eukaryota</taxon>
        <taxon>Metazoa</taxon>
        <taxon>Ecdysozoa</taxon>
        <taxon>Arthropoda</taxon>
        <taxon>Hexapoda</taxon>
        <taxon>Insecta</taxon>
        <taxon>Pterygota</taxon>
        <taxon>Neoptera</taxon>
        <taxon>Paraneoptera</taxon>
        <taxon>Hemiptera</taxon>
        <taxon>Sternorrhyncha</taxon>
        <taxon>Aphidomorpha</taxon>
        <taxon>Aphidoidea</taxon>
        <taxon>Aphididae</taxon>
        <taxon>Macrosiphini</taxon>
        <taxon>Macrosiphum</taxon>
    </lineage>
</organism>
<reference evidence="1 2" key="1">
    <citation type="submission" date="2023-01" db="EMBL/GenBank/DDBJ databases">
        <authorList>
            <person name="Whitehead M."/>
        </authorList>
    </citation>
    <scope>NUCLEOTIDE SEQUENCE [LARGE SCALE GENOMIC DNA]</scope>
</reference>
<accession>A0AAV0Y6U3</accession>
<keyword evidence="2" id="KW-1185">Reference proteome</keyword>
<evidence type="ECO:0000313" key="1">
    <source>
        <dbReference type="EMBL" id="CAI6376635.1"/>
    </source>
</evidence>
<proteinExistence type="predicted"/>
<dbReference type="EMBL" id="CARXXK010001528">
    <property type="protein sequence ID" value="CAI6376635.1"/>
    <property type="molecule type" value="Genomic_DNA"/>
</dbReference>
<evidence type="ECO:0008006" key="3">
    <source>
        <dbReference type="Google" id="ProtNLM"/>
    </source>
</evidence>
<protein>
    <recommendedName>
        <fullName evidence="3">Reverse transcriptase zinc-binding domain-containing protein</fullName>
    </recommendedName>
</protein>
<gene>
    <name evidence="1" type="ORF">MEUPH1_LOCUS29983</name>
</gene>